<comment type="caution">
    <text evidence="3">The sequence shown here is derived from an EMBL/GenBank/DDBJ whole genome shotgun (WGS) entry which is preliminary data.</text>
</comment>
<dbReference type="EMBL" id="JADGIZ020000006">
    <property type="protein sequence ID" value="KAL2918401.1"/>
    <property type="molecule type" value="Genomic_DNA"/>
</dbReference>
<evidence type="ECO:0008006" key="5">
    <source>
        <dbReference type="Google" id="ProtNLM"/>
    </source>
</evidence>
<accession>A0ABR4NFW5</accession>
<evidence type="ECO:0000256" key="1">
    <source>
        <dbReference type="SAM" id="MobiDB-lite"/>
    </source>
</evidence>
<organism evidence="3 4">
    <name type="scientific">Polyrhizophydium stewartii</name>
    <dbReference type="NCBI Taxonomy" id="2732419"/>
    <lineage>
        <taxon>Eukaryota</taxon>
        <taxon>Fungi</taxon>
        <taxon>Fungi incertae sedis</taxon>
        <taxon>Chytridiomycota</taxon>
        <taxon>Chytridiomycota incertae sedis</taxon>
        <taxon>Chytridiomycetes</taxon>
        <taxon>Rhizophydiales</taxon>
        <taxon>Rhizophydiales incertae sedis</taxon>
        <taxon>Polyrhizophydium</taxon>
    </lineage>
</organism>
<sequence>MALDYAKWDKLCVSDDDETSDGGSATAIRRAGPIATDSIGQYKLYTVPWDSHCEMVRWVLDLHGANYEEFDMPWGLHLWGTLGTSDPMPKPQQTAVPVLVNQKNETFRTPTAIIMYMYSQAFSGRVRLYSKTEALDLQQELDGAFADAAKLVFLRTMLSSPTLAAKYLRDNVHLNTWRSVNEFLWPLLRITMWRYFGLGSRKRIHDSWQTINDTFRKIETLLASTHASTAGHKSLSALAASPNAFLTGTTLSAADISFASHAALVLFPNPDDGFGEKMGLLLPGTNALPAEVAKRVKELRDSPAGQFAARMYRKERGMRLARHPSKHAHVNNPEWASQNYLRVTAINYSAIFMLALGIPGAFLPYEIALVSWACYAALFYIFVVHPNRNSIVLKRLSQIWFVLTAKSTSAAAGERKHNSQTHDSAVGEAAALPKHEPQAPLLCRNGTNTQPSN</sequence>
<name>A0ABR4NFW5_9FUNG</name>
<protein>
    <recommendedName>
        <fullName evidence="5">Glutathione S-transferase</fullName>
    </recommendedName>
</protein>
<dbReference type="SUPFAM" id="SSF52833">
    <property type="entry name" value="Thioredoxin-like"/>
    <property type="match status" value="1"/>
</dbReference>
<keyword evidence="2" id="KW-0472">Membrane</keyword>
<reference evidence="3 4" key="1">
    <citation type="submission" date="2023-09" db="EMBL/GenBank/DDBJ databases">
        <title>Pangenome analysis of Batrachochytrium dendrobatidis and related Chytrids.</title>
        <authorList>
            <person name="Yacoub M.N."/>
            <person name="Stajich J.E."/>
            <person name="James T.Y."/>
        </authorList>
    </citation>
    <scope>NUCLEOTIDE SEQUENCE [LARGE SCALE GENOMIC DNA]</scope>
    <source>
        <strain evidence="3 4">JEL0888</strain>
    </source>
</reference>
<keyword evidence="2" id="KW-0812">Transmembrane</keyword>
<feature type="region of interest" description="Disordered" evidence="1">
    <location>
        <begin position="412"/>
        <end position="453"/>
    </location>
</feature>
<feature type="transmembrane region" description="Helical" evidence="2">
    <location>
        <begin position="369"/>
        <end position="385"/>
    </location>
</feature>
<proteinExistence type="predicted"/>
<keyword evidence="2" id="KW-1133">Transmembrane helix</keyword>
<gene>
    <name evidence="3" type="ORF">HK105_201801</name>
</gene>
<dbReference type="Proteomes" id="UP001527925">
    <property type="component" value="Unassembled WGS sequence"/>
</dbReference>
<evidence type="ECO:0000313" key="3">
    <source>
        <dbReference type="EMBL" id="KAL2918401.1"/>
    </source>
</evidence>
<dbReference type="InterPro" id="IPR036249">
    <property type="entry name" value="Thioredoxin-like_sf"/>
</dbReference>
<evidence type="ECO:0000256" key="2">
    <source>
        <dbReference type="SAM" id="Phobius"/>
    </source>
</evidence>
<evidence type="ECO:0000313" key="4">
    <source>
        <dbReference type="Proteomes" id="UP001527925"/>
    </source>
</evidence>
<keyword evidence="4" id="KW-1185">Reference proteome</keyword>